<keyword evidence="1" id="KW-1133">Transmembrane helix</keyword>
<evidence type="ECO:0000313" key="2">
    <source>
        <dbReference type="EMBL" id="TCO64594.1"/>
    </source>
</evidence>
<keyword evidence="3" id="KW-1185">Reference proteome</keyword>
<evidence type="ECO:0000313" key="3">
    <source>
        <dbReference type="Proteomes" id="UP000295680"/>
    </source>
</evidence>
<feature type="transmembrane region" description="Helical" evidence="1">
    <location>
        <begin position="180"/>
        <end position="201"/>
    </location>
</feature>
<evidence type="ECO:0000256" key="1">
    <source>
        <dbReference type="SAM" id="Phobius"/>
    </source>
</evidence>
<accession>A0A4R2JXJ3</accession>
<keyword evidence="1" id="KW-0812">Transmembrane</keyword>
<organism evidence="2 3">
    <name type="scientific">Actinocrispum wychmicini</name>
    <dbReference type="NCBI Taxonomy" id="1213861"/>
    <lineage>
        <taxon>Bacteria</taxon>
        <taxon>Bacillati</taxon>
        <taxon>Actinomycetota</taxon>
        <taxon>Actinomycetes</taxon>
        <taxon>Pseudonocardiales</taxon>
        <taxon>Pseudonocardiaceae</taxon>
        <taxon>Actinocrispum</taxon>
    </lineage>
</organism>
<sequence length="363" mass="38110">MTITDRPQPTHTGPIALTRGFLTGCVSGVTLASLVAAPIIESVPLVIVGVGLPVVYSVLLFIGGIPRRAREAAAPRTTALAKIESLRALGSDSGDMPVRFVVTVAPDGPPFRAEITLNVNLVDLPTYKPGNILVVDYPTDRPWHARILTEPTPEWERRAANAVLESAPESALVKEPPKGGAFGTVVFIGVLIGAVAVLVLFRADLFGTTTAVAEPSAADPAPTTVTSTSSTTITSANGTVTLGSNQSFRDRGTLKDAVAALTRDRDGAQVISVIIQDRVMSVVFAPSGSPAPGFDLRELPTDRIRPLVDEATVALGVTSPSWEVIMENMTGSLTIRVVVTGRNGSASLEANRSGNVVRRNPLR</sequence>
<proteinExistence type="predicted"/>
<protein>
    <submittedName>
        <fullName evidence="2">Uncharacterized protein</fullName>
    </submittedName>
</protein>
<name>A0A4R2JXJ3_9PSEU</name>
<dbReference type="EMBL" id="SLWS01000001">
    <property type="protein sequence ID" value="TCO64594.1"/>
    <property type="molecule type" value="Genomic_DNA"/>
</dbReference>
<gene>
    <name evidence="2" type="ORF">EV192_101371</name>
</gene>
<reference evidence="2 3" key="1">
    <citation type="submission" date="2019-03" db="EMBL/GenBank/DDBJ databases">
        <title>Genomic Encyclopedia of Type Strains, Phase IV (KMG-IV): sequencing the most valuable type-strain genomes for metagenomic binning, comparative biology and taxonomic classification.</title>
        <authorList>
            <person name="Goeker M."/>
        </authorList>
    </citation>
    <scope>NUCLEOTIDE SEQUENCE [LARGE SCALE GENOMIC DNA]</scope>
    <source>
        <strain evidence="2 3">DSM 45934</strain>
    </source>
</reference>
<dbReference type="RefSeq" id="WP_132110446.1">
    <property type="nucleotide sequence ID" value="NZ_SLWS01000001.1"/>
</dbReference>
<dbReference type="AlphaFoldDB" id="A0A4R2JXJ3"/>
<feature type="transmembrane region" description="Helical" evidence="1">
    <location>
        <begin position="46"/>
        <end position="66"/>
    </location>
</feature>
<keyword evidence="1" id="KW-0472">Membrane</keyword>
<dbReference type="Proteomes" id="UP000295680">
    <property type="component" value="Unassembled WGS sequence"/>
</dbReference>
<dbReference type="OrthoDB" id="3613228at2"/>
<feature type="transmembrane region" description="Helical" evidence="1">
    <location>
        <begin position="21"/>
        <end position="40"/>
    </location>
</feature>
<comment type="caution">
    <text evidence="2">The sequence shown here is derived from an EMBL/GenBank/DDBJ whole genome shotgun (WGS) entry which is preliminary data.</text>
</comment>